<dbReference type="PANTHER" id="PTHR46579:SF1">
    <property type="entry name" value="F5_8 TYPE C DOMAIN-CONTAINING PROTEIN"/>
    <property type="match status" value="1"/>
</dbReference>
<gene>
    <name evidence="1" type="ORF">ONE63_006705</name>
</gene>
<reference evidence="1" key="1">
    <citation type="submission" date="2022-12" db="EMBL/GenBank/DDBJ databases">
        <title>Chromosome-level genome assembly of the bean flower thrips Megalurothrips usitatus.</title>
        <authorList>
            <person name="Ma L."/>
            <person name="Liu Q."/>
            <person name="Li H."/>
            <person name="Cai W."/>
        </authorList>
    </citation>
    <scope>NUCLEOTIDE SEQUENCE</scope>
    <source>
        <strain evidence="1">Cailab_2022a</strain>
    </source>
</reference>
<dbReference type="Proteomes" id="UP001075354">
    <property type="component" value="Chromosome 3"/>
</dbReference>
<sequence length="390" mass="44316">MDGEVYKDLQARGFARPGSYEYTGIFSTDGCKKSMGSRINIYPIFYRLNEVRVGLRQKFMFLAGLYVDRAEPKMLSFLKPFVTQLNSLSSRGVKWVPVPGGPEVVSRIFTVGFCVDDLRKGNAVDDLHVLYEFAAPHATELLIKETTRIPQNMGLEVMCKIVDSRLKRFKTPSNISRKPGTCSIANRGQMTGTEWRNWALYYGLPCLEGLIESVLDSVKVRLHELMGGERYKRADKIEDAAYVLGSAEIRAPTEEEMAVLLREGYQNVSLVKTYKRALIRSCKYTVQNLNSVSKTEDCMVFTHSNTYCTICGIVVLQLEDHREVFGMFVRKHDVAPEPPFRIARHVSKLLPSEFDILHFLGSKQIRSPVVRMPMSDCVYVCPLPNHFEID</sequence>
<accession>A0AAV7XWT1</accession>
<keyword evidence="2" id="KW-1185">Reference proteome</keyword>
<evidence type="ECO:0000313" key="2">
    <source>
        <dbReference type="Proteomes" id="UP001075354"/>
    </source>
</evidence>
<proteinExistence type="predicted"/>
<evidence type="ECO:0000313" key="1">
    <source>
        <dbReference type="EMBL" id="KAJ1529977.1"/>
    </source>
</evidence>
<dbReference type="EMBL" id="JAPTSV010000003">
    <property type="protein sequence ID" value="KAJ1529977.1"/>
    <property type="molecule type" value="Genomic_DNA"/>
</dbReference>
<name>A0AAV7XWT1_9NEOP</name>
<comment type="caution">
    <text evidence="1">The sequence shown here is derived from an EMBL/GenBank/DDBJ whole genome shotgun (WGS) entry which is preliminary data.</text>
</comment>
<dbReference type="AlphaFoldDB" id="A0AAV7XWT1"/>
<organism evidence="1 2">
    <name type="scientific">Megalurothrips usitatus</name>
    <name type="common">bean blossom thrips</name>
    <dbReference type="NCBI Taxonomy" id="439358"/>
    <lineage>
        <taxon>Eukaryota</taxon>
        <taxon>Metazoa</taxon>
        <taxon>Ecdysozoa</taxon>
        <taxon>Arthropoda</taxon>
        <taxon>Hexapoda</taxon>
        <taxon>Insecta</taxon>
        <taxon>Pterygota</taxon>
        <taxon>Neoptera</taxon>
        <taxon>Paraneoptera</taxon>
        <taxon>Thysanoptera</taxon>
        <taxon>Terebrantia</taxon>
        <taxon>Thripoidea</taxon>
        <taxon>Thripidae</taxon>
        <taxon>Megalurothrips</taxon>
    </lineage>
</organism>
<dbReference type="PANTHER" id="PTHR46579">
    <property type="entry name" value="F5/8 TYPE C DOMAIN-CONTAINING PROTEIN-RELATED"/>
    <property type="match status" value="1"/>
</dbReference>
<protein>
    <submittedName>
        <fullName evidence="1">Uncharacterized protein</fullName>
    </submittedName>
</protein>